<comment type="caution">
    <text evidence="3">The sequence shown here is derived from an EMBL/GenBank/DDBJ whole genome shotgun (WGS) entry which is preliminary data.</text>
</comment>
<evidence type="ECO:0000313" key="3">
    <source>
        <dbReference type="EMBL" id="MBD2316325.1"/>
    </source>
</evidence>
<protein>
    <recommendedName>
        <fullName evidence="2">Single-stranded DNA-binding protein</fullName>
    </recommendedName>
</protein>
<dbReference type="EMBL" id="JACJQY010000006">
    <property type="protein sequence ID" value="MBD2316325.1"/>
    <property type="molecule type" value="Genomic_DNA"/>
</dbReference>
<evidence type="ECO:0000313" key="4">
    <source>
        <dbReference type="Proteomes" id="UP000618445"/>
    </source>
</evidence>
<dbReference type="InterPro" id="IPR011344">
    <property type="entry name" value="ssDNA-bd"/>
</dbReference>
<dbReference type="InterPro" id="IPR012340">
    <property type="entry name" value="NA-bd_OB-fold"/>
</dbReference>
<reference evidence="3 4" key="1">
    <citation type="journal article" date="2020" name="ISME J.">
        <title>Comparative genomics reveals insights into cyanobacterial evolution and habitat adaptation.</title>
        <authorList>
            <person name="Chen M.Y."/>
            <person name="Teng W.K."/>
            <person name="Zhao L."/>
            <person name="Hu C.X."/>
            <person name="Zhou Y.K."/>
            <person name="Han B.P."/>
            <person name="Song L.R."/>
            <person name="Shu W.S."/>
        </authorList>
    </citation>
    <scope>NUCLEOTIDE SEQUENCE [LARGE SCALE GENOMIC DNA]</scope>
    <source>
        <strain evidence="3 4">FACHB-1050</strain>
    </source>
</reference>
<proteinExistence type="predicted"/>
<dbReference type="SUPFAM" id="SSF50249">
    <property type="entry name" value="Nucleic acid-binding proteins"/>
    <property type="match status" value="1"/>
</dbReference>
<organism evidence="3 4">
    <name type="scientific">Phormidium tenue FACHB-1050</name>
    <dbReference type="NCBI Taxonomy" id="2692857"/>
    <lineage>
        <taxon>Bacteria</taxon>
        <taxon>Bacillati</taxon>
        <taxon>Cyanobacteriota</taxon>
        <taxon>Cyanophyceae</taxon>
        <taxon>Oscillatoriophycideae</taxon>
        <taxon>Oscillatoriales</taxon>
        <taxon>Oscillatoriaceae</taxon>
        <taxon>Phormidium</taxon>
    </lineage>
</organism>
<accession>A0ABR8C841</accession>
<sequence>MKIRYRVEVHDLIPKWKEKLMCNSTNLVVLSGYVGNVSELRQTKTSGKDVLDFSLAVQPKPRRDKDGNWIDQEPLWVKVVCWNGTAEYAEERAESGRFVEVTGVLTQPEEYKSKKDKKHHARTVIHAQSLNFIDVVRKSAEDEEYEESPIYDDDF</sequence>
<evidence type="ECO:0000256" key="1">
    <source>
        <dbReference type="ARBA" id="ARBA00023125"/>
    </source>
</evidence>
<gene>
    <name evidence="3" type="ORF">H6G05_05625</name>
</gene>
<dbReference type="RefSeq" id="WP_190577070.1">
    <property type="nucleotide sequence ID" value="NZ_JACJQY010000006.1"/>
</dbReference>
<dbReference type="CDD" id="cd04496">
    <property type="entry name" value="SSB_OBF"/>
    <property type="match status" value="1"/>
</dbReference>
<dbReference type="Proteomes" id="UP000618445">
    <property type="component" value="Unassembled WGS sequence"/>
</dbReference>
<keyword evidence="4" id="KW-1185">Reference proteome</keyword>
<dbReference type="PANTHER" id="PTHR10302:SF0">
    <property type="entry name" value="SINGLE-STRANDED DNA-BINDING PROTEIN, MITOCHONDRIAL"/>
    <property type="match status" value="1"/>
</dbReference>
<name>A0ABR8C841_9CYAN</name>
<dbReference type="PIRSF" id="PIRSF002070">
    <property type="entry name" value="SSB"/>
    <property type="match status" value="1"/>
</dbReference>
<dbReference type="GO" id="GO:0003677">
    <property type="term" value="F:DNA binding"/>
    <property type="evidence" value="ECO:0007669"/>
    <property type="project" value="UniProtKB-KW"/>
</dbReference>
<keyword evidence="1 2" id="KW-0238">DNA-binding</keyword>
<dbReference type="Gene3D" id="2.40.50.140">
    <property type="entry name" value="Nucleic acid-binding proteins"/>
    <property type="match status" value="1"/>
</dbReference>
<dbReference type="InterPro" id="IPR000424">
    <property type="entry name" value="Primosome_PriB/ssb"/>
</dbReference>
<dbReference type="PROSITE" id="PS50935">
    <property type="entry name" value="SSB"/>
    <property type="match status" value="1"/>
</dbReference>
<evidence type="ECO:0000256" key="2">
    <source>
        <dbReference type="PIRNR" id="PIRNR002070"/>
    </source>
</evidence>
<dbReference type="PANTHER" id="PTHR10302">
    <property type="entry name" value="SINGLE-STRANDED DNA-BINDING PROTEIN"/>
    <property type="match status" value="1"/>
</dbReference>
<dbReference type="Pfam" id="PF00436">
    <property type="entry name" value="SSB"/>
    <property type="match status" value="1"/>
</dbReference>